<protein>
    <submittedName>
        <fullName evidence="2">23S rRNA (Uracil(1939)-C(5))-methyltransferase RlmD</fullName>
        <ecNumber evidence="2">2.1.1.190</ecNumber>
    </submittedName>
</protein>
<dbReference type="Gene3D" id="3.40.50.150">
    <property type="entry name" value="Vaccinia Virus protein VP39"/>
    <property type="match status" value="1"/>
</dbReference>
<dbReference type="EMBL" id="LWMW01000011">
    <property type="protein sequence ID" value="KZX17730.1"/>
    <property type="molecule type" value="Genomic_DNA"/>
</dbReference>
<feature type="domain" description="Methyltransferase" evidence="1">
    <location>
        <begin position="4"/>
        <end position="111"/>
    </location>
</feature>
<evidence type="ECO:0000313" key="3">
    <source>
        <dbReference type="Proteomes" id="UP000077275"/>
    </source>
</evidence>
<organism evidence="2 3">
    <name type="scientific">Methanobrevibacter cuticularis</name>
    <dbReference type="NCBI Taxonomy" id="47311"/>
    <lineage>
        <taxon>Archaea</taxon>
        <taxon>Methanobacteriati</taxon>
        <taxon>Methanobacteriota</taxon>
        <taxon>Methanomada group</taxon>
        <taxon>Methanobacteria</taxon>
        <taxon>Methanobacteriales</taxon>
        <taxon>Methanobacteriaceae</taxon>
        <taxon>Methanobrevibacter</taxon>
    </lineage>
</organism>
<dbReference type="GO" id="GO:0008168">
    <property type="term" value="F:methyltransferase activity"/>
    <property type="evidence" value="ECO:0007669"/>
    <property type="project" value="UniProtKB-KW"/>
</dbReference>
<dbReference type="Proteomes" id="UP000077275">
    <property type="component" value="Unassembled WGS sequence"/>
</dbReference>
<dbReference type="EC" id="2.1.1.190" evidence="2"/>
<dbReference type="PANTHER" id="PTHR43861">
    <property type="entry name" value="TRANS-ACONITATE 2-METHYLTRANSFERASE-RELATED"/>
    <property type="match status" value="1"/>
</dbReference>
<dbReference type="AlphaFoldDB" id="A0A166FJ41"/>
<dbReference type="CDD" id="cd02440">
    <property type="entry name" value="AdoMet_MTases"/>
    <property type="match status" value="1"/>
</dbReference>
<reference evidence="2 3" key="1">
    <citation type="submission" date="2016-04" db="EMBL/GenBank/DDBJ databases">
        <title>Genome sequence of Methanobrevibacter cuticularis DSM 11139.</title>
        <authorList>
            <person name="Poehlein A."/>
            <person name="Seedorf H."/>
            <person name="Daniel R."/>
        </authorList>
    </citation>
    <scope>NUCLEOTIDE SEQUENCE [LARGE SCALE GENOMIC DNA]</scope>
    <source>
        <strain evidence="2 3">DSM 11139</strain>
    </source>
</reference>
<proteinExistence type="predicted"/>
<keyword evidence="3" id="KW-1185">Reference proteome</keyword>
<dbReference type="InterPro" id="IPR025714">
    <property type="entry name" value="Methyltranfer_dom"/>
</dbReference>
<name>A0A166FJ41_9EURY</name>
<evidence type="ECO:0000259" key="1">
    <source>
        <dbReference type="Pfam" id="PF13847"/>
    </source>
</evidence>
<comment type="caution">
    <text evidence="2">The sequence shown here is derived from an EMBL/GenBank/DDBJ whole genome shotgun (WGS) entry which is preliminary data.</text>
</comment>
<dbReference type="SUPFAM" id="SSF53335">
    <property type="entry name" value="S-adenosyl-L-methionine-dependent methyltransferases"/>
    <property type="match status" value="1"/>
</dbReference>
<accession>A0A166FJ41</accession>
<dbReference type="InterPro" id="IPR029063">
    <property type="entry name" value="SAM-dependent_MTases_sf"/>
</dbReference>
<dbReference type="GO" id="GO:0032259">
    <property type="term" value="P:methylation"/>
    <property type="evidence" value="ECO:0007669"/>
    <property type="project" value="UniProtKB-KW"/>
</dbReference>
<evidence type="ECO:0000313" key="2">
    <source>
        <dbReference type="EMBL" id="KZX17730.1"/>
    </source>
</evidence>
<dbReference type="PATRIC" id="fig|47311.3.peg.32"/>
<sequence length="217" mass="25202">MRITNNDTIIDLGCGEGSITIPLAKIAKKVTAIDSSPKMLEILERRYEEKNIENINIINKELENVKSNEVGKHDIVLASRSINGIFPIKETLSNLNDIANKYVYITLFGPNNWKFEANFYKSIGKDYESFAPYSYLFNILVEMGIHPNVENLEIKTNRTYKNVHDAIENGKWRLNSFNEEEKIQLRSYLKENLVKNKEGLLENSDDKADWILIWWKK</sequence>
<dbReference type="Pfam" id="PF13847">
    <property type="entry name" value="Methyltransf_31"/>
    <property type="match status" value="1"/>
</dbReference>
<keyword evidence="2" id="KW-0808">Transferase</keyword>
<keyword evidence="2" id="KW-0489">Methyltransferase</keyword>
<gene>
    <name evidence="2" type="primary">rlmD</name>
    <name evidence="2" type="ORF">MBCUT_00240</name>
</gene>